<proteinExistence type="predicted"/>
<dbReference type="Proteomes" id="UP001206483">
    <property type="component" value="Unassembled WGS sequence"/>
</dbReference>
<evidence type="ECO:0000313" key="2">
    <source>
        <dbReference type="Proteomes" id="UP001206483"/>
    </source>
</evidence>
<sequence length="60" mass="6630">MTTQPDRRPCSPRISEEGVITRFVPVDCPFLPPAACWWARTIVESTDTSQSMSPAASFSD</sequence>
<reference evidence="1 2" key="1">
    <citation type="submission" date="2022-06" db="EMBL/GenBank/DDBJ databases">
        <title>Sequencing the genomes of 1000 actinobacteria strains.</title>
        <authorList>
            <person name="Klenk H.-P."/>
        </authorList>
    </citation>
    <scope>NUCLEOTIDE SEQUENCE [LARGE SCALE GENOMIC DNA]</scope>
    <source>
        <strain evidence="1 2">DSM 41656</strain>
    </source>
</reference>
<comment type="caution">
    <text evidence="1">The sequence shown here is derived from an EMBL/GenBank/DDBJ whole genome shotgun (WGS) entry which is preliminary data.</text>
</comment>
<organism evidence="1 2">
    <name type="scientific">Kitasatospora paracochleata</name>
    <dbReference type="NCBI Taxonomy" id="58354"/>
    <lineage>
        <taxon>Bacteria</taxon>
        <taxon>Bacillati</taxon>
        <taxon>Actinomycetota</taxon>
        <taxon>Actinomycetes</taxon>
        <taxon>Kitasatosporales</taxon>
        <taxon>Streptomycetaceae</taxon>
        <taxon>Kitasatospora</taxon>
    </lineage>
</organism>
<protein>
    <submittedName>
        <fullName evidence="1">Uncharacterized protein</fullName>
    </submittedName>
</protein>
<keyword evidence="2" id="KW-1185">Reference proteome</keyword>
<name>A0ABT1J336_9ACTN</name>
<accession>A0ABT1J336</accession>
<gene>
    <name evidence="1" type="ORF">FHR36_005008</name>
</gene>
<dbReference type="EMBL" id="JAMZDX010000004">
    <property type="protein sequence ID" value="MCP2311845.1"/>
    <property type="molecule type" value="Genomic_DNA"/>
</dbReference>
<evidence type="ECO:0000313" key="1">
    <source>
        <dbReference type="EMBL" id="MCP2311845.1"/>
    </source>
</evidence>